<keyword evidence="2" id="KW-1185">Reference proteome</keyword>
<accession>A0AAD3CGK6</accession>
<proteinExistence type="predicted"/>
<dbReference type="Proteomes" id="UP001054902">
    <property type="component" value="Unassembled WGS sequence"/>
</dbReference>
<reference evidence="1 2" key="1">
    <citation type="journal article" date="2021" name="Sci. Rep.">
        <title>The genome of the diatom Chaetoceros tenuissimus carries an ancient integrated fragment of an extant virus.</title>
        <authorList>
            <person name="Hongo Y."/>
            <person name="Kimura K."/>
            <person name="Takaki Y."/>
            <person name="Yoshida Y."/>
            <person name="Baba S."/>
            <person name="Kobayashi G."/>
            <person name="Nagasaki K."/>
            <person name="Hano T."/>
            <person name="Tomaru Y."/>
        </authorList>
    </citation>
    <scope>NUCLEOTIDE SEQUENCE [LARGE SCALE GENOMIC DNA]</scope>
    <source>
        <strain evidence="1 2">NIES-3715</strain>
    </source>
</reference>
<gene>
    <name evidence="1" type="ORF">CTEN210_01727</name>
</gene>
<protein>
    <submittedName>
        <fullName evidence="1">Uncharacterized protein</fullName>
    </submittedName>
</protein>
<evidence type="ECO:0000313" key="2">
    <source>
        <dbReference type="Proteomes" id="UP001054902"/>
    </source>
</evidence>
<organism evidence="1 2">
    <name type="scientific">Chaetoceros tenuissimus</name>
    <dbReference type="NCBI Taxonomy" id="426638"/>
    <lineage>
        <taxon>Eukaryota</taxon>
        <taxon>Sar</taxon>
        <taxon>Stramenopiles</taxon>
        <taxon>Ochrophyta</taxon>
        <taxon>Bacillariophyta</taxon>
        <taxon>Coscinodiscophyceae</taxon>
        <taxon>Chaetocerotophycidae</taxon>
        <taxon>Chaetocerotales</taxon>
        <taxon>Chaetocerotaceae</taxon>
        <taxon>Chaetoceros</taxon>
    </lineage>
</organism>
<name>A0AAD3CGK6_9STRA</name>
<dbReference type="AlphaFoldDB" id="A0AAD3CGK6"/>
<evidence type="ECO:0000313" key="1">
    <source>
        <dbReference type="EMBL" id="GFH45253.1"/>
    </source>
</evidence>
<comment type="caution">
    <text evidence="1">The sequence shown here is derived from an EMBL/GenBank/DDBJ whole genome shotgun (WGS) entry which is preliminary data.</text>
</comment>
<dbReference type="EMBL" id="BLLK01000020">
    <property type="protein sequence ID" value="GFH45253.1"/>
    <property type="molecule type" value="Genomic_DNA"/>
</dbReference>
<sequence length="652" mass="75094">MKARLKWTSRRQLHAAKAIVCASRLFLSRKELERRKLNHCSPSSAAFDANLGNVKRLFEVKLDAVSSSKIKNEQHRSRLQQRKEIILQIVKTIDFQSKFLQKVEEQSKCLQGVKDETLCLLDLNVAKAKDCQEILRREIAVNPNEFFQSWAQRHMDDFDRLLSIYEKIREGIKAKEKERLETDMFVLQSSQRLTFQKVETLWALEGYESEIYSFEHEKSKDISVTDATIKYLDRTANCISSTEACLEKLYGESLLFYEKQEESMSNVVIFQKDPSIQCVAKESARDRLGKLSFDVDAWTKRYESKPWLIQQERHYSLQRIRKTFDHIDIRREDLLAKGTQKRSTEDTPKQTAERSKAYKGVGKALSLFHRVKASSKLGDAKVRMQNSVKSFSRAIHRKSQIDCSKDDEFQTILANVRRDLVQENGKCAVGVASLKFTVGEDESDLFSKENESNIALGKPYYSIQLNLGNVMLWLHLSKKKAGLITDLMIVSNKDQNISSNQEIVSHPLLQGGILITRDNRKPKVVSNLQIVYAHSNQGCSKGYDRVDGALDVLGEVSPGQMFAKKKNRLENSDNVSLSRMQKDLVELKKKQKHLSNDVLLKEMVDELEKRIAEMTPFREERGTSHLDYIVDYLALDSKTVLRLDSCRRSRFD</sequence>